<proteinExistence type="predicted"/>
<dbReference type="Proteomes" id="UP000319514">
    <property type="component" value="Unassembled WGS sequence"/>
</dbReference>
<gene>
    <name evidence="2" type="ORF">FB474_2977</name>
</gene>
<organism evidence="2 3">
    <name type="scientific">Oryzihumus leptocrescens</name>
    <dbReference type="NCBI Taxonomy" id="297536"/>
    <lineage>
        <taxon>Bacteria</taxon>
        <taxon>Bacillati</taxon>
        <taxon>Actinomycetota</taxon>
        <taxon>Actinomycetes</taxon>
        <taxon>Micrococcales</taxon>
        <taxon>Intrasporangiaceae</taxon>
        <taxon>Oryzihumus</taxon>
    </lineage>
</organism>
<keyword evidence="1" id="KW-0732">Signal</keyword>
<comment type="caution">
    <text evidence="2">The sequence shown here is derived from an EMBL/GenBank/DDBJ whole genome shotgun (WGS) entry which is preliminary data.</text>
</comment>
<protein>
    <submittedName>
        <fullName evidence="2">Uncharacterized protein</fullName>
    </submittedName>
</protein>
<name>A0A542ZMN9_9MICO</name>
<reference evidence="2 3" key="1">
    <citation type="submission" date="2019-06" db="EMBL/GenBank/DDBJ databases">
        <title>Sequencing the genomes of 1000 actinobacteria strains.</title>
        <authorList>
            <person name="Klenk H.-P."/>
        </authorList>
    </citation>
    <scope>NUCLEOTIDE SEQUENCE [LARGE SCALE GENOMIC DNA]</scope>
    <source>
        <strain evidence="2 3">DSM 18082</strain>
    </source>
</reference>
<evidence type="ECO:0000313" key="3">
    <source>
        <dbReference type="Proteomes" id="UP000319514"/>
    </source>
</evidence>
<feature type="chain" id="PRO_5022204032" evidence="1">
    <location>
        <begin position="34"/>
        <end position="300"/>
    </location>
</feature>
<evidence type="ECO:0000313" key="2">
    <source>
        <dbReference type="EMBL" id="TQL61566.1"/>
    </source>
</evidence>
<dbReference type="AlphaFoldDB" id="A0A542ZMN9"/>
<feature type="signal peptide" evidence="1">
    <location>
        <begin position="1"/>
        <end position="33"/>
    </location>
</feature>
<accession>A0A542ZMN9</accession>
<sequence>MARRMTPVRALTLSLAAALAGVLAVGAATPALAAGGKRAGAPPPTPARAMWVWSADDPATVVAFARDRGVSRLFVAVPPQVTSSPDLPRLQQLSAQARAAGMQVDALGGDPGWVDSPSWAVTSWLTPALASGLFTGVHVDVEPYLLASWSTDQSGTVKRYLGLLSTLASSAGPSHPLEADIPFWFNTVSYGRTPLDRAVMTRVAGTTVMAYRNHAAGTDGTLDIAAAALASARATGRPVRIGQETNDLGSAPEEVKQTFFGMTRTQMEGELAQVDAALTGSATYAGIAVEDYRGWTAMAP</sequence>
<keyword evidence="3" id="KW-1185">Reference proteome</keyword>
<dbReference type="EMBL" id="VFOQ01000001">
    <property type="protein sequence ID" value="TQL61566.1"/>
    <property type="molecule type" value="Genomic_DNA"/>
</dbReference>
<evidence type="ECO:0000256" key="1">
    <source>
        <dbReference type="SAM" id="SignalP"/>
    </source>
</evidence>